<keyword evidence="2" id="KW-0503">Monooxygenase</keyword>
<dbReference type="PROSITE" id="PS51725">
    <property type="entry name" value="ABM"/>
    <property type="match status" value="1"/>
</dbReference>
<dbReference type="PANTHER" id="PTHR33336:SF3">
    <property type="entry name" value="ABM DOMAIN-CONTAINING PROTEIN"/>
    <property type="match status" value="1"/>
</dbReference>
<dbReference type="InterPro" id="IPR011008">
    <property type="entry name" value="Dimeric_a/b-barrel"/>
</dbReference>
<dbReference type="EMBL" id="SMTL01000007">
    <property type="protein sequence ID" value="TDK31220.1"/>
    <property type="molecule type" value="Genomic_DNA"/>
</dbReference>
<keyword evidence="3" id="KW-1185">Reference proteome</keyword>
<accession>A0A4R5U9C4</accession>
<evidence type="ECO:0000259" key="1">
    <source>
        <dbReference type="PROSITE" id="PS51725"/>
    </source>
</evidence>
<gene>
    <name evidence="2" type="ORF">E2F50_19910</name>
</gene>
<reference evidence="2 3" key="1">
    <citation type="submission" date="2019-03" db="EMBL/GenBank/DDBJ databases">
        <title>Rhizobium sp. nov., an bacterium isolated from biocrust in Mu Us Desert.</title>
        <authorList>
            <person name="Lixiong L."/>
        </authorList>
    </citation>
    <scope>NUCLEOTIDE SEQUENCE [LARGE SCALE GENOMIC DNA]</scope>
    <source>
        <strain evidence="2 3">SPY-1</strain>
    </source>
</reference>
<dbReference type="InterPro" id="IPR007138">
    <property type="entry name" value="ABM_dom"/>
</dbReference>
<dbReference type="Pfam" id="PF03992">
    <property type="entry name" value="ABM"/>
    <property type="match status" value="1"/>
</dbReference>
<name>A0A4R5U9C4_9HYPH</name>
<protein>
    <submittedName>
        <fullName evidence="2">Antibiotic biosynthesis monooxygenase</fullName>
    </submittedName>
</protein>
<evidence type="ECO:0000313" key="2">
    <source>
        <dbReference type="EMBL" id="TDK31220.1"/>
    </source>
</evidence>
<dbReference type="PANTHER" id="PTHR33336">
    <property type="entry name" value="QUINOL MONOOXYGENASE YGIN-RELATED"/>
    <property type="match status" value="1"/>
</dbReference>
<feature type="domain" description="ABM" evidence="1">
    <location>
        <begin position="7"/>
        <end position="95"/>
    </location>
</feature>
<dbReference type="Gene3D" id="3.30.70.100">
    <property type="match status" value="1"/>
</dbReference>
<dbReference type="SUPFAM" id="SSF54909">
    <property type="entry name" value="Dimeric alpha+beta barrel"/>
    <property type="match status" value="1"/>
</dbReference>
<proteinExistence type="predicted"/>
<evidence type="ECO:0000313" key="3">
    <source>
        <dbReference type="Proteomes" id="UP000295238"/>
    </source>
</evidence>
<dbReference type="Proteomes" id="UP000295238">
    <property type="component" value="Unassembled WGS sequence"/>
</dbReference>
<keyword evidence="2" id="KW-0560">Oxidoreductase</keyword>
<dbReference type="OrthoDB" id="287932at2"/>
<comment type="caution">
    <text evidence="2">The sequence shown here is derived from an EMBL/GenBank/DDBJ whole genome shotgun (WGS) entry which is preliminary data.</text>
</comment>
<dbReference type="InterPro" id="IPR050744">
    <property type="entry name" value="AI-2_Isomerase_LsrG"/>
</dbReference>
<organism evidence="2 3">
    <name type="scientific">Rhizobium deserti</name>
    <dbReference type="NCBI Taxonomy" id="2547961"/>
    <lineage>
        <taxon>Bacteria</taxon>
        <taxon>Pseudomonadati</taxon>
        <taxon>Pseudomonadota</taxon>
        <taxon>Alphaproteobacteria</taxon>
        <taxon>Hyphomicrobiales</taxon>
        <taxon>Rhizobiaceae</taxon>
        <taxon>Rhizobium/Agrobacterium group</taxon>
        <taxon>Rhizobium</taxon>
    </lineage>
</organism>
<dbReference type="RefSeq" id="WP_133317936.1">
    <property type="nucleotide sequence ID" value="NZ_SMTL01000007.1"/>
</dbReference>
<dbReference type="GO" id="GO:0004497">
    <property type="term" value="F:monooxygenase activity"/>
    <property type="evidence" value="ECO:0007669"/>
    <property type="project" value="UniProtKB-KW"/>
</dbReference>
<dbReference type="GO" id="GO:0005829">
    <property type="term" value="C:cytosol"/>
    <property type="evidence" value="ECO:0007669"/>
    <property type="project" value="TreeGrafter"/>
</dbReference>
<dbReference type="AlphaFoldDB" id="A0A4R5U9C4"/>
<sequence length="100" mass="10977">MDANQTVHLVAILKAKSGKAGELRRRLEEIIPDVRKEPGCLAYNLHVDQSDASVFVMIEAWENAAALDAHGSAAPFRSLQSHFDELLAEPLSLQLLSRLA</sequence>